<reference evidence="1 2" key="1">
    <citation type="journal article" date="2021" name="Front. Genet.">
        <title>Chromosome-Level Genome Assembly Reveals Significant Gene Expansion in the Toll and IMD Signaling Pathways of Dendrolimus kikuchii.</title>
        <authorList>
            <person name="Zhou J."/>
            <person name="Wu P."/>
            <person name="Xiong Z."/>
            <person name="Liu N."/>
            <person name="Zhao N."/>
            <person name="Ji M."/>
            <person name="Qiu Y."/>
            <person name="Yang B."/>
        </authorList>
    </citation>
    <scope>NUCLEOTIDE SEQUENCE [LARGE SCALE GENOMIC DNA]</scope>
    <source>
        <strain evidence="1">Ann1</strain>
    </source>
</reference>
<protein>
    <submittedName>
        <fullName evidence="1">Uncharacterized protein</fullName>
    </submittedName>
</protein>
<evidence type="ECO:0000313" key="1">
    <source>
        <dbReference type="EMBL" id="KAJ0177653.1"/>
    </source>
</evidence>
<gene>
    <name evidence="1" type="ORF">K1T71_006526</name>
</gene>
<sequence length="856" mass="98038">MTGHQPIIIVSAYLKCQKPILEDDLNALFSLGPAVIIAGDLNCKHPSWNCPIENPKGRELLRLSDRLLFGILAPLTPTRYPDRPDVQYPSVLDIALLKGVSLQFRSIETRDDIDSDHLPVVLQLGPPTDSTPPTKPVIDWAKVRDLLATTSSPDLDRIPDPINSAQDNDVAIEALTSHLQNVVRESTRQVPLEDHRLPLPDDVRDLMRDKRAAFRAYGSFPSPDNKAQYRALQRQVRLRVQEVRNQRWDRLLEEISPTHQAYWQLARSLKAETLSSMPPLERPDNTKAFDDDEKAECLAESLELQCSPNIANNDPSHLSEVDAEVEYRSSLPAETTLEPVTVEEVQDFIKALKPRKAPGNDGISHKLLKILPAQLILIMVSIFNAAINNCQFPKTWKEAEVIGIRKPGKPASKPSSYRPISLLSSLGKLYERVLLTRLRDFAFSNNLIPPEQFGFRARHSCPQQVLRITEHVLSHFQRSGRRFWPTGAVFFDVAKAFDKVWHNGLIYKLYQLGVPDRLVLILRDFLKDRRFRFRVEGTRSSSHSISAGVPQGSALSPLLFSLYTSDMPRHPHTELALYADDTAIFISDPSRYRICSHLNAAIKELGDWFRRWRIEVNPEKSAAIMFSRRSLSPNTRPTNQLMPIKLYDGVIPWVNEVKYLGVTLDKGLYFHKHTRAAGNRAYWILGRLYPLICKKSKMSLRNKVTLYKTCIRPIMTYASVVFGHASETNIWRLQRIQNHFMRAAVDAPRYMRLADLHRDLELPSIKDYIVTLSRRFFDLAPHHPNPLVTETVNYKPTPNAPMRNRRPRNVLIDEPDKITRLLAIMNPPRLRTSAWHNRRRQNRRRRAPGSDPLTQR</sequence>
<name>A0ACC1D144_9NEOP</name>
<dbReference type="EMBL" id="CM034397">
    <property type="protein sequence ID" value="KAJ0177653.1"/>
    <property type="molecule type" value="Genomic_DNA"/>
</dbReference>
<proteinExistence type="predicted"/>
<organism evidence="1 2">
    <name type="scientific">Dendrolimus kikuchii</name>
    <dbReference type="NCBI Taxonomy" id="765133"/>
    <lineage>
        <taxon>Eukaryota</taxon>
        <taxon>Metazoa</taxon>
        <taxon>Ecdysozoa</taxon>
        <taxon>Arthropoda</taxon>
        <taxon>Hexapoda</taxon>
        <taxon>Insecta</taxon>
        <taxon>Pterygota</taxon>
        <taxon>Neoptera</taxon>
        <taxon>Endopterygota</taxon>
        <taxon>Lepidoptera</taxon>
        <taxon>Glossata</taxon>
        <taxon>Ditrysia</taxon>
        <taxon>Bombycoidea</taxon>
        <taxon>Lasiocampidae</taxon>
        <taxon>Dendrolimus</taxon>
    </lineage>
</organism>
<evidence type="ECO:0000313" key="2">
    <source>
        <dbReference type="Proteomes" id="UP000824533"/>
    </source>
</evidence>
<dbReference type="Proteomes" id="UP000824533">
    <property type="component" value="Linkage Group LG11"/>
</dbReference>
<comment type="caution">
    <text evidence="1">The sequence shown here is derived from an EMBL/GenBank/DDBJ whole genome shotgun (WGS) entry which is preliminary data.</text>
</comment>
<accession>A0ACC1D144</accession>
<keyword evidence="2" id="KW-1185">Reference proteome</keyword>